<organism evidence="1 2">
    <name type="scientific">Penicillium desertorum</name>
    <dbReference type="NCBI Taxonomy" id="1303715"/>
    <lineage>
        <taxon>Eukaryota</taxon>
        <taxon>Fungi</taxon>
        <taxon>Dikarya</taxon>
        <taxon>Ascomycota</taxon>
        <taxon>Pezizomycotina</taxon>
        <taxon>Eurotiomycetes</taxon>
        <taxon>Eurotiomycetidae</taxon>
        <taxon>Eurotiales</taxon>
        <taxon>Aspergillaceae</taxon>
        <taxon>Penicillium</taxon>
    </lineage>
</organism>
<protein>
    <submittedName>
        <fullName evidence="1">Uncharacterized protein</fullName>
    </submittedName>
</protein>
<reference evidence="1" key="1">
    <citation type="submission" date="2022-12" db="EMBL/GenBank/DDBJ databases">
        <authorList>
            <person name="Petersen C."/>
        </authorList>
    </citation>
    <scope>NUCLEOTIDE SEQUENCE</scope>
    <source>
        <strain evidence="1">IBT 17660</strain>
    </source>
</reference>
<dbReference type="OrthoDB" id="3914164at2759"/>
<evidence type="ECO:0000313" key="1">
    <source>
        <dbReference type="EMBL" id="KAJ5478323.1"/>
    </source>
</evidence>
<proteinExistence type="predicted"/>
<dbReference type="AlphaFoldDB" id="A0A9W9WX30"/>
<reference evidence="1" key="2">
    <citation type="journal article" date="2023" name="IMA Fungus">
        <title>Comparative genomic study of the Penicillium genus elucidates a diverse pangenome and 15 lateral gene transfer events.</title>
        <authorList>
            <person name="Petersen C."/>
            <person name="Sorensen T."/>
            <person name="Nielsen M.R."/>
            <person name="Sondergaard T.E."/>
            <person name="Sorensen J.L."/>
            <person name="Fitzpatrick D.A."/>
            <person name="Frisvad J.C."/>
            <person name="Nielsen K.L."/>
        </authorList>
    </citation>
    <scope>NUCLEOTIDE SEQUENCE</scope>
    <source>
        <strain evidence="1">IBT 17660</strain>
    </source>
</reference>
<gene>
    <name evidence="1" type="ORF">N7530_003832</name>
</gene>
<dbReference type="Proteomes" id="UP001147760">
    <property type="component" value="Unassembled WGS sequence"/>
</dbReference>
<accession>A0A9W9WX30</accession>
<dbReference type="EMBL" id="JAPWDO010000003">
    <property type="protein sequence ID" value="KAJ5478323.1"/>
    <property type="molecule type" value="Genomic_DNA"/>
</dbReference>
<evidence type="ECO:0000313" key="2">
    <source>
        <dbReference type="Proteomes" id="UP001147760"/>
    </source>
</evidence>
<sequence>MGRFWPWMSLPSSLFVMKKTVYQRANGHIWWGGIVAKEAYEGRAHYEEFIFGIVNDYTPQA</sequence>
<comment type="caution">
    <text evidence="1">The sequence shown here is derived from an EMBL/GenBank/DDBJ whole genome shotgun (WGS) entry which is preliminary data.</text>
</comment>
<name>A0A9W9WX30_9EURO</name>
<keyword evidence="2" id="KW-1185">Reference proteome</keyword>